<proteinExistence type="predicted"/>
<name>F2NYZ8_9VIRU</name>
<dbReference type="EMBL" id="CU469068">
    <property type="protein sequence ID" value="CCA61426.1"/>
    <property type="molecule type" value="Genomic_DNA"/>
</dbReference>
<sequence>MSLNYFDKVYKKEWLLGVPDHVVITKDVLSLFGITDLEPELVAKLERLSVPVEKVSSSSDKLTKYNDIQREALRHPNKKVWVIVKTSLLKKALFNIGGTRISTDLRRHYADMEDAVRKMIDGCVQNEDRKTLVETAVERAFERYTHIIDQKIIDKLTN</sequence>
<feature type="domain" description="MSV199" evidence="1">
    <location>
        <begin position="22"/>
        <end position="115"/>
    </location>
</feature>
<keyword evidence="3" id="KW-1185">Reference proteome</keyword>
<reference evidence="2 3" key="1">
    <citation type="journal article" date="2009" name="PLoS ONE">
        <title>Symbiotic virus at the evolutionary intersection of three types of large DNA viruses; iridoviruses, ascoviruses, and ichnoviruses.</title>
        <authorList>
            <person name="Bigot Y."/>
            <person name="Renault S."/>
            <person name="Nicolas J."/>
            <person name="Moundras C."/>
            <person name="Demattei M.V."/>
            <person name="Samain S."/>
            <person name="Bideshi D.K."/>
            <person name="Federici B.A."/>
        </authorList>
    </citation>
    <scope>NUCLEOTIDE SEQUENCE [LARGE SCALE GENOMIC DNA]</scope>
</reference>
<protein>
    <submittedName>
        <fullName evidence="2">Complete DpAV4 genome</fullName>
    </submittedName>
</protein>
<accession>F2NYZ8</accession>
<dbReference type="GeneID" id="26683614"/>
<evidence type="ECO:0000259" key="1">
    <source>
        <dbReference type="Pfam" id="PF10553"/>
    </source>
</evidence>
<organism evidence="2 3">
    <name type="scientific">Diadromus pulchellus ascovirus 4a</name>
    <dbReference type="NCBI Taxonomy" id="158683"/>
    <lineage>
        <taxon>Viruses</taxon>
        <taxon>Varidnaviria</taxon>
        <taxon>Bamfordvirae</taxon>
        <taxon>Nucleocytoviricota</taxon>
        <taxon>Megaviricetes</taxon>
        <taxon>Pimascovirales</taxon>
        <taxon>Pimascovirales incertae sedis</taxon>
        <taxon>Ascoviridae</taxon>
        <taxon>Toursvirus</taxon>
        <taxon>Toursvirus dptv1a</taxon>
    </lineage>
</organism>
<evidence type="ECO:0000313" key="3">
    <source>
        <dbReference type="Proteomes" id="UP000203898"/>
    </source>
</evidence>
<dbReference type="InterPro" id="IPR018879">
    <property type="entry name" value="MSV199_dom"/>
</dbReference>
<dbReference type="KEGG" id="vg:26683614"/>
<dbReference type="RefSeq" id="YP_009640057.1">
    <property type="nucleotide sequence ID" value="NC_011335.1"/>
</dbReference>
<dbReference type="Proteomes" id="UP000203898">
    <property type="component" value="Segment"/>
</dbReference>
<evidence type="ECO:0000313" key="2">
    <source>
        <dbReference type="EMBL" id="CCA61426.1"/>
    </source>
</evidence>
<dbReference type="Pfam" id="PF10553">
    <property type="entry name" value="MSV199"/>
    <property type="match status" value="1"/>
</dbReference>